<protein>
    <submittedName>
        <fullName evidence="4">Putative ubiquitin-conjugating enzyme E2 38</fullName>
    </submittedName>
</protein>
<organism evidence="4 5">
    <name type="scientific">Tripterygium wilfordii</name>
    <name type="common">Thunder God vine</name>
    <dbReference type="NCBI Taxonomy" id="458696"/>
    <lineage>
        <taxon>Eukaryota</taxon>
        <taxon>Viridiplantae</taxon>
        <taxon>Streptophyta</taxon>
        <taxon>Embryophyta</taxon>
        <taxon>Tracheophyta</taxon>
        <taxon>Spermatophyta</taxon>
        <taxon>Magnoliopsida</taxon>
        <taxon>eudicotyledons</taxon>
        <taxon>Gunneridae</taxon>
        <taxon>Pentapetalae</taxon>
        <taxon>rosids</taxon>
        <taxon>fabids</taxon>
        <taxon>Celastrales</taxon>
        <taxon>Celastraceae</taxon>
        <taxon>Tripterygium</taxon>
    </lineage>
</organism>
<evidence type="ECO:0000313" key="4">
    <source>
        <dbReference type="EMBL" id="KAF5726378.1"/>
    </source>
</evidence>
<accession>A0A7J7BX15</accession>
<dbReference type="Proteomes" id="UP000593562">
    <property type="component" value="Unassembled WGS sequence"/>
</dbReference>
<dbReference type="InterPro" id="IPR016135">
    <property type="entry name" value="UBQ-conjugating_enzyme/RWD"/>
</dbReference>
<keyword evidence="2" id="KW-0833">Ubl conjugation pathway</keyword>
<dbReference type="Gene3D" id="3.10.110.10">
    <property type="entry name" value="Ubiquitin Conjugating Enzyme"/>
    <property type="match status" value="1"/>
</dbReference>
<feature type="region of interest" description="Disordered" evidence="3">
    <location>
        <begin position="39"/>
        <end position="105"/>
    </location>
</feature>
<comment type="caution">
    <text evidence="4">The sequence shown here is derived from an EMBL/GenBank/DDBJ whole genome shotgun (WGS) entry which is preliminary data.</text>
</comment>
<feature type="compositionally biased region" description="Low complexity" evidence="3">
    <location>
        <begin position="71"/>
        <end position="87"/>
    </location>
</feature>
<dbReference type="EMBL" id="JAAARO010000022">
    <property type="protein sequence ID" value="KAF5726378.1"/>
    <property type="molecule type" value="Genomic_DNA"/>
</dbReference>
<evidence type="ECO:0000256" key="2">
    <source>
        <dbReference type="ARBA" id="ARBA00022786"/>
    </source>
</evidence>
<reference evidence="4 5" key="1">
    <citation type="journal article" date="2020" name="Nat. Commun.">
        <title>Genome of Tripterygium wilfordii and identification of cytochrome P450 involved in triptolide biosynthesis.</title>
        <authorList>
            <person name="Tu L."/>
            <person name="Su P."/>
            <person name="Zhang Z."/>
            <person name="Gao L."/>
            <person name="Wang J."/>
            <person name="Hu T."/>
            <person name="Zhou J."/>
            <person name="Zhang Y."/>
            <person name="Zhao Y."/>
            <person name="Liu Y."/>
            <person name="Song Y."/>
            <person name="Tong Y."/>
            <person name="Lu Y."/>
            <person name="Yang J."/>
            <person name="Xu C."/>
            <person name="Jia M."/>
            <person name="Peters R.J."/>
            <person name="Huang L."/>
            <person name="Gao W."/>
        </authorList>
    </citation>
    <scope>NUCLEOTIDE SEQUENCE [LARGE SCALE GENOMIC DNA]</scope>
    <source>
        <strain evidence="5">cv. XIE 37</strain>
        <tissue evidence="4">Leaf</tissue>
    </source>
</reference>
<evidence type="ECO:0000256" key="1">
    <source>
        <dbReference type="ARBA" id="ARBA00022679"/>
    </source>
</evidence>
<keyword evidence="5" id="KW-1185">Reference proteome</keyword>
<evidence type="ECO:0000313" key="5">
    <source>
        <dbReference type="Proteomes" id="UP000593562"/>
    </source>
</evidence>
<sequence>MDLDTDSGSSISEKVKVVKAMLSDAMDCDKDEGPAEVLIGSKEMNTDVSASDIGNSTSMTGSLDSVDPLKNSVTGSVNSNIVNSSNSDLSYHDSEEDANDIADYDDGASYDDNDYYYEDDYSIMQSQFDNVDLPPGVEASLPWLKDNDINSATSTSTGPVVSNIKTSGINISESVKKAFVSHNPEDIAATISTEVLTGTPSASAESSFNGQVQRNDISQKVQDFKQFDIVNDFSDHHFSGMGLLEVQPPKNWAKRIQDEWKILEKDLPDTIFVKSL</sequence>
<dbReference type="InParanoid" id="A0A7J7BX15"/>
<feature type="compositionally biased region" description="Acidic residues" evidence="3">
    <location>
        <begin position="94"/>
        <end position="105"/>
    </location>
</feature>
<name>A0A7J7BX15_TRIWF</name>
<feature type="compositionally biased region" description="Polar residues" evidence="3">
    <location>
        <begin position="46"/>
        <end position="63"/>
    </location>
</feature>
<keyword evidence="1" id="KW-0808">Transferase</keyword>
<dbReference type="GO" id="GO:0061631">
    <property type="term" value="F:ubiquitin conjugating enzyme activity"/>
    <property type="evidence" value="ECO:0007669"/>
    <property type="project" value="TreeGrafter"/>
</dbReference>
<proteinExistence type="predicted"/>
<dbReference type="AlphaFoldDB" id="A0A7J7BX15"/>
<evidence type="ECO:0000256" key="3">
    <source>
        <dbReference type="SAM" id="MobiDB-lite"/>
    </source>
</evidence>
<dbReference type="PANTHER" id="PTHR46116:SF18">
    <property type="entry name" value="UBIQUITIN-CONJUGATING ENZYME E2 38 ISOFORM X1"/>
    <property type="match status" value="1"/>
</dbReference>
<dbReference type="PANTHER" id="PTHR46116">
    <property type="entry name" value="(E3-INDEPENDENT) E2 UBIQUITIN-CONJUGATING ENZYME"/>
    <property type="match status" value="1"/>
</dbReference>
<gene>
    <name evidence="4" type="ORF">HS088_TW22G00056</name>
</gene>